<name>A0A1G9P9S2_9FIRM</name>
<organism evidence="2 3">
    <name type="scientific">Romboutsia lituseburensis DSM 797</name>
    <dbReference type="NCBI Taxonomy" id="1121325"/>
    <lineage>
        <taxon>Bacteria</taxon>
        <taxon>Bacillati</taxon>
        <taxon>Bacillota</taxon>
        <taxon>Clostridia</taxon>
        <taxon>Peptostreptococcales</taxon>
        <taxon>Peptostreptococcaceae</taxon>
        <taxon>Romboutsia</taxon>
    </lineage>
</organism>
<dbReference type="Pfam" id="PF14842">
    <property type="entry name" value="FliG_N"/>
    <property type="match status" value="1"/>
</dbReference>
<evidence type="ECO:0000313" key="2">
    <source>
        <dbReference type="EMBL" id="SDL95622.1"/>
    </source>
</evidence>
<keyword evidence="3" id="KW-1185">Reference proteome</keyword>
<dbReference type="AlphaFoldDB" id="A0A1G9P9S2"/>
<protein>
    <submittedName>
        <fullName evidence="2">FliG N-terminal domain-containing protein</fullName>
    </submittedName>
</protein>
<dbReference type="EMBL" id="FNGW01000004">
    <property type="protein sequence ID" value="SDL95622.1"/>
    <property type="molecule type" value="Genomic_DNA"/>
</dbReference>
<evidence type="ECO:0000259" key="1">
    <source>
        <dbReference type="Pfam" id="PF14842"/>
    </source>
</evidence>
<dbReference type="InterPro" id="IPR011002">
    <property type="entry name" value="FliG_a-hlx"/>
</dbReference>
<accession>A0A1G9P9S2</accession>
<dbReference type="InterPro" id="IPR028263">
    <property type="entry name" value="FliG_N"/>
</dbReference>
<evidence type="ECO:0000313" key="3">
    <source>
        <dbReference type="Proteomes" id="UP000199068"/>
    </source>
</evidence>
<reference evidence="2 3" key="1">
    <citation type="submission" date="2016-10" db="EMBL/GenBank/DDBJ databases">
        <authorList>
            <person name="de Groot N.N."/>
        </authorList>
    </citation>
    <scope>NUCLEOTIDE SEQUENCE [LARGE SCALE GENOMIC DNA]</scope>
    <source>
        <strain evidence="2 3">DSM 797</strain>
    </source>
</reference>
<gene>
    <name evidence="2" type="ORF">SAMN04515677_104278</name>
</gene>
<dbReference type="SUPFAM" id="SSF48029">
    <property type="entry name" value="FliG"/>
    <property type="match status" value="1"/>
</dbReference>
<dbReference type="Proteomes" id="UP000199068">
    <property type="component" value="Unassembled WGS sequence"/>
</dbReference>
<proteinExistence type="predicted"/>
<feature type="domain" description="Flagellar motor switch protein FliG N-terminal" evidence="1">
    <location>
        <begin position="23"/>
        <end position="54"/>
    </location>
</feature>
<sequence>MEKEIAKAGNAFDLGDIPKVRKVTGARKAAVLLMTLGTDVAAGIVKNLPDKKYKK</sequence>
<dbReference type="STRING" id="1121325.SAMN04515677_104278"/>
<dbReference type="Gene3D" id="1.10.220.30">
    <property type="match status" value="1"/>
</dbReference>